<dbReference type="InterPro" id="IPR036782">
    <property type="entry name" value="NE0471-like_N"/>
</dbReference>
<reference evidence="1 2" key="1">
    <citation type="journal article" date="2016" name="Nat. Commun.">
        <title>Thousands of microbial genomes shed light on interconnected biogeochemical processes in an aquifer system.</title>
        <authorList>
            <person name="Anantharaman K."/>
            <person name="Brown C.T."/>
            <person name="Hug L.A."/>
            <person name="Sharon I."/>
            <person name="Castelle C.J."/>
            <person name="Probst A.J."/>
            <person name="Thomas B.C."/>
            <person name="Singh A."/>
            <person name="Wilkins M.J."/>
            <person name="Karaoz U."/>
            <person name="Brodie E.L."/>
            <person name="Williams K.H."/>
            <person name="Hubbard S.S."/>
            <person name="Banfield J.F."/>
        </authorList>
    </citation>
    <scope>NUCLEOTIDE SEQUENCE [LARGE SCALE GENOMIC DNA]</scope>
</reference>
<dbReference type="AlphaFoldDB" id="A0A1F7FA39"/>
<organism evidence="1 2">
    <name type="scientific">Candidatus Raymondbacteria bacterium RIFOXYD12_FULL_49_13</name>
    <dbReference type="NCBI Taxonomy" id="1817890"/>
    <lineage>
        <taxon>Bacteria</taxon>
        <taxon>Raymondiibacteriota</taxon>
    </lineage>
</organism>
<protein>
    <recommendedName>
        <fullName evidence="3">DUF2442 domain-containing protein</fullName>
    </recommendedName>
</protein>
<name>A0A1F7FA39_UNCRA</name>
<evidence type="ECO:0000313" key="2">
    <source>
        <dbReference type="Proteomes" id="UP000179243"/>
    </source>
</evidence>
<dbReference type="InterPro" id="IPR018841">
    <property type="entry name" value="DUF2442"/>
</dbReference>
<comment type="caution">
    <text evidence="1">The sequence shown here is derived from an EMBL/GenBank/DDBJ whole genome shotgun (WGS) entry which is preliminary data.</text>
</comment>
<dbReference type="Proteomes" id="UP000179243">
    <property type="component" value="Unassembled WGS sequence"/>
</dbReference>
<proteinExistence type="predicted"/>
<evidence type="ECO:0000313" key="1">
    <source>
        <dbReference type="EMBL" id="OGK03503.1"/>
    </source>
</evidence>
<dbReference type="EMBL" id="MFYX01000088">
    <property type="protein sequence ID" value="OGK03503.1"/>
    <property type="molecule type" value="Genomic_DNA"/>
</dbReference>
<sequence>MYDLLSARYVSGRKIKLTFENGKSGIVDLAGYAKKGGVFSKFKETAYFKSFSIHPELKVLTWPGDVDIAPETLYHNATGEPFPVWMESA</sequence>
<accession>A0A1F7FA39</accession>
<dbReference type="SUPFAM" id="SSF143880">
    <property type="entry name" value="NE0471 N-terminal domain-like"/>
    <property type="match status" value="1"/>
</dbReference>
<dbReference type="Gene3D" id="3.30.2020.10">
    <property type="entry name" value="NE0471-like N-terminal domain"/>
    <property type="match status" value="1"/>
</dbReference>
<evidence type="ECO:0008006" key="3">
    <source>
        <dbReference type="Google" id="ProtNLM"/>
    </source>
</evidence>
<dbReference type="Pfam" id="PF10387">
    <property type="entry name" value="DUF2442"/>
    <property type="match status" value="1"/>
</dbReference>
<gene>
    <name evidence="1" type="ORF">A2519_09725</name>
</gene>